<dbReference type="GO" id="GO:0004329">
    <property type="term" value="F:formate-tetrahydrofolate ligase activity"/>
    <property type="evidence" value="ECO:0007669"/>
    <property type="project" value="InterPro"/>
</dbReference>
<dbReference type="Gene3D" id="3.40.50.300">
    <property type="entry name" value="P-loop containing nucleotide triphosphate hydrolases"/>
    <property type="match status" value="1"/>
</dbReference>
<keyword evidence="2" id="KW-0436">Ligase</keyword>
<keyword evidence="6" id="KW-1185">Reference proteome</keyword>
<dbReference type="EMBL" id="BLLF01001284">
    <property type="protein sequence ID" value="GFH18321.1"/>
    <property type="molecule type" value="Genomic_DNA"/>
</dbReference>
<accession>A0A699Z826</accession>
<dbReference type="GO" id="GO:0005524">
    <property type="term" value="F:ATP binding"/>
    <property type="evidence" value="ECO:0007669"/>
    <property type="project" value="UniProtKB-KW"/>
</dbReference>
<sequence>MYPAGTPLHHDYTTENVELVTKGCANMERHVQNLRKYGVPVVVAINQFASDSAAEMEAVKQAALAAGASAAVVCNHHGLGGAGATGLAEAVVEACSSPDRAFRFLYEVDLPIK</sequence>
<comment type="caution">
    <text evidence="5">The sequence shown here is derived from an EMBL/GenBank/DDBJ whole genome shotgun (WGS) entry which is preliminary data.</text>
</comment>
<protein>
    <recommendedName>
        <fullName evidence="7">Formate--tetrahydrofolate ligase</fullName>
    </recommendedName>
</protein>
<keyword evidence="1" id="KW-0554">One-carbon metabolism</keyword>
<evidence type="ECO:0000256" key="2">
    <source>
        <dbReference type="ARBA" id="ARBA00022598"/>
    </source>
</evidence>
<dbReference type="Proteomes" id="UP000485058">
    <property type="component" value="Unassembled WGS sequence"/>
</dbReference>
<evidence type="ECO:0008006" key="7">
    <source>
        <dbReference type="Google" id="ProtNLM"/>
    </source>
</evidence>
<dbReference type="GO" id="GO:0006730">
    <property type="term" value="P:one-carbon metabolic process"/>
    <property type="evidence" value="ECO:0007669"/>
    <property type="project" value="UniProtKB-KW"/>
</dbReference>
<evidence type="ECO:0000313" key="6">
    <source>
        <dbReference type="Proteomes" id="UP000485058"/>
    </source>
</evidence>
<gene>
    <name evidence="5" type="ORF">HaLaN_15103</name>
</gene>
<evidence type="ECO:0000256" key="3">
    <source>
        <dbReference type="ARBA" id="ARBA00022741"/>
    </source>
</evidence>
<organism evidence="5 6">
    <name type="scientific">Haematococcus lacustris</name>
    <name type="common">Green alga</name>
    <name type="synonym">Haematococcus pluvialis</name>
    <dbReference type="NCBI Taxonomy" id="44745"/>
    <lineage>
        <taxon>Eukaryota</taxon>
        <taxon>Viridiplantae</taxon>
        <taxon>Chlorophyta</taxon>
        <taxon>core chlorophytes</taxon>
        <taxon>Chlorophyceae</taxon>
        <taxon>CS clade</taxon>
        <taxon>Chlamydomonadales</taxon>
        <taxon>Haematococcaceae</taxon>
        <taxon>Haematococcus</taxon>
    </lineage>
</organism>
<dbReference type="AlphaFoldDB" id="A0A699Z826"/>
<reference evidence="5 6" key="1">
    <citation type="submission" date="2020-02" db="EMBL/GenBank/DDBJ databases">
        <title>Draft genome sequence of Haematococcus lacustris strain NIES-144.</title>
        <authorList>
            <person name="Morimoto D."/>
            <person name="Nakagawa S."/>
            <person name="Yoshida T."/>
            <person name="Sawayama S."/>
        </authorList>
    </citation>
    <scope>NUCLEOTIDE SEQUENCE [LARGE SCALE GENOMIC DNA]</scope>
    <source>
        <strain evidence="5 6">NIES-144</strain>
    </source>
</reference>
<dbReference type="InterPro" id="IPR000559">
    <property type="entry name" value="Formate_THF_ligase"/>
</dbReference>
<keyword evidence="4" id="KW-0067">ATP-binding</keyword>
<feature type="non-terminal residue" evidence="5">
    <location>
        <position position="113"/>
    </location>
</feature>
<proteinExistence type="predicted"/>
<evidence type="ECO:0000256" key="1">
    <source>
        <dbReference type="ARBA" id="ARBA00022563"/>
    </source>
</evidence>
<dbReference type="Pfam" id="PF01268">
    <property type="entry name" value="FTHFS"/>
    <property type="match status" value="1"/>
</dbReference>
<keyword evidence="3" id="KW-0547">Nucleotide-binding</keyword>
<evidence type="ECO:0000313" key="5">
    <source>
        <dbReference type="EMBL" id="GFH18321.1"/>
    </source>
</evidence>
<name>A0A699Z826_HAELA</name>
<evidence type="ECO:0000256" key="4">
    <source>
        <dbReference type="ARBA" id="ARBA00022840"/>
    </source>
</evidence>
<dbReference type="InterPro" id="IPR027417">
    <property type="entry name" value="P-loop_NTPase"/>
</dbReference>
<dbReference type="SUPFAM" id="SSF52540">
    <property type="entry name" value="P-loop containing nucleoside triphosphate hydrolases"/>
    <property type="match status" value="1"/>
</dbReference>